<sequence>MNSLVQKNSALTPDQAFPFRREIDSWDMNSAVQELRPKVEQLKSVSLDVARDLWIAHEALAQRGGDRRSEDAQTFGFCDFLELVGLSKKTAYLWLKLYDAANDRVLTPEEYALENAKSANPELPQIDSEFEHLIAHAMATGERLAGWTNEHERVYKIRKANERAAELARTWGKKKIKLNWGDDDYFAKTLLHNGRQYTKINLENRDQYEAQLNIFGALSDFLTSIENPATRLAAVCNIGLRVRELVNEIAETDRELNAFTGVDE</sequence>
<accession>A0A1H9G4P1</accession>
<evidence type="ECO:0000313" key="1">
    <source>
        <dbReference type="EMBL" id="SEQ45024.1"/>
    </source>
</evidence>
<dbReference type="Proteomes" id="UP000182360">
    <property type="component" value="Unassembled WGS sequence"/>
</dbReference>
<protein>
    <submittedName>
        <fullName evidence="1">Uncharacterized protein</fullName>
    </submittedName>
</protein>
<dbReference type="EMBL" id="FOFU01000004">
    <property type="protein sequence ID" value="SEQ45024.1"/>
    <property type="molecule type" value="Genomic_DNA"/>
</dbReference>
<evidence type="ECO:0000313" key="2">
    <source>
        <dbReference type="Proteomes" id="UP000182360"/>
    </source>
</evidence>
<organism evidence="1 2">
    <name type="scientific">Treponema bryantii</name>
    <dbReference type="NCBI Taxonomy" id="163"/>
    <lineage>
        <taxon>Bacteria</taxon>
        <taxon>Pseudomonadati</taxon>
        <taxon>Spirochaetota</taxon>
        <taxon>Spirochaetia</taxon>
        <taxon>Spirochaetales</taxon>
        <taxon>Treponemataceae</taxon>
        <taxon>Treponema</taxon>
    </lineage>
</organism>
<dbReference type="OrthoDB" id="9928741at2"/>
<proteinExistence type="predicted"/>
<dbReference type="RefSeq" id="WP_074643380.1">
    <property type="nucleotide sequence ID" value="NZ_FOFU01000004.1"/>
</dbReference>
<gene>
    <name evidence="1" type="ORF">SAMN04487977_104279</name>
</gene>
<reference evidence="1 2" key="1">
    <citation type="submission" date="2016-10" db="EMBL/GenBank/DDBJ databases">
        <authorList>
            <person name="de Groot N.N."/>
        </authorList>
    </citation>
    <scope>NUCLEOTIDE SEQUENCE [LARGE SCALE GENOMIC DNA]</scope>
    <source>
        <strain evidence="1 2">B25</strain>
    </source>
</reference>
<dbReference type="AlphaFoldDB" id="A0A1H9G4P1"/>
<name>A0A1H9G4P1_9SPIR</name>
<keyword evidence="2" id="KW-1185">Reference proteome</keyword>